<evidence type="ECO:0000256" key="6">
    <source>
        <dbReference type="ARBA" id="ARBA00022692"/>
    </source>
</evidence>
<dbReference type="PIRSF" id="PIRSF016933">
    <property type="entry name" value="PrsW"/>
    <property type="match status" value="1"/>
</dbReference>
<proteinExistence type="inferred from homology"/>
<gene>
    <name evidence="11" type="ORF">CRIB_2217</name>
</gene>
<organism evidence="11 12">
    <name type="scientific">Romboutsia ilealis</name>
    <dbReference type="NCBI Taxonomy" id="1115758"/>
    <lineage>
        <taxon>Bacteria</taxon>
        <taxon>Bacillati</taxon>
        <taxon>Bacillota</taxon>
        <taxon>Clostridia</taxon>
        <taxon>Peptostreptococcales</taxon>
        <taxon>Peptostreptococcaceae</taxon>
        <taxon>Romboutsia</taxon>
    </lineage>
</organism>
<evidence type="ECO:0000313" key="11">
    <source>
        <dbReference type="EMBL" id="CED94818.1"/>
    </source>
</evidence>
<evidence type="ECO:0000256" key="3">
    <source>
        <dbReference type="ARBA" id="ARBA00018997"/>
    </source>
</evidence>
<dbReference type="PANTHER" id="PTHR36844:SF1">
    <property type="entry name" value="PROTEASE PRSW"/>
    <property type="match status" value="1"/>
</dbReference>
<name>A0A1V1I3M6_9FIRM</name>
<feature type="transmembrane region" description="Helical" evidence="10">
    <location>
        <begin position="137"/>
        <end position="158"/>
    </location>
</feature>
<evidence type="ECO:0000313" key="12">
    <source>
        <dbReference type="Proteomes" id="UP000245622"/>
    </source>
</evidence>
<keyword evidence="12" id="KW-1185">Reference proteome</keyword>
<evidence type="ECO:0000256" key="4">
    <source>
        <dbReference type="ARBA" id="ARBA00022475"/>
    </source>
</evidence>
<feature type="transmembrane region" description="Helical" evidence="10">
    <location>
        <begin position="104"/>
        <end position="125"/>
    </location>
</feature>
<evidence type="ECO:0000256" key="10">
    <source>
        <dbReference type="SAM" id="Phobius"/>
    </source>
</evidence>
<evidence type="ECO:0000256" key="9">
    <source>
        <dbReference type="ARBA" id="ARBA00023136"/>
    </source>
</evidence>
<sequence length="243" mass="28358">MKLDLLILAIAPVVTIILWIYLKDKYDKEPICILSKFFIIGILVSILAIYTEETLIKINIFIGKTYIFYMSFIVAGLVEEGLKALVLIPNLLKEKNFNERLDGIIYSVFLSLGFATVENIIYILFEDPTSAFEVGVIRSIISVPAHMMFAVIMGYYISKYRFTSSKAKKRKYLIVSIILPVLLHGVFDFILMIQYRWSIIVFIAYIVYLWKISLDKLDEYTNNSRKKFLKRHKVIMHKKRKDD</sequence>
<feature type="transmembrane region" description="Helical" evidence="10">
    <location>
        <begin position="6"/>
        <end position="22"/>
    </location>
</feature>
<feature type="transmembrane region" description="Helical" evidence="10">
    <location>
        <begin position="66"/>
        <end position="92"/>
    </location>
</feature>
<protein>
    <recommendedName>
        <fullName evidence="3">Protease PrsW</fullName>
    </recommendedName>
</protein>
<keyword evidence="5 11" id="KW-0645">Protease</keyword>
<evidence type="ECO:0000256" key="8">
    <source>
        <dbReference type="ARBA" id="ARBA00022989"/>
    </source>
</evidence>
<feature type="transmembrane region" description="Helical" evidence="10">
    <location>
        <begin position="170"/>
        <end position="187"/>
    </location>
</feature>
<comment type="subcellular location">
    <subcellularLocation>
        <location evidence="1">Cell membrane</location>
        <topology evidence="1">Multi-pass membrane protein</topology>
    </subcellularLocation>
</comment>
<dbReference type="InterPro" id="IPR023596">
    <property type="entry name" value="Peptidase_PrsW_arch/bac"/>
</dbReference>
<dbReference type="GeneID" id="82206244"/>
<dbReference type="GO" id="GO:0008233">
    <property type="term" value="F:peptidase activity"/>
    <property type="evidence" value="ECO:0007669"/>
    <property type="project" value="UniProtKB-KW"/>
</dbReference>
<dbReference type="Pfam" id="PF13367">
    <property type="entry name" value="PrsW-protease"/>
    <property type="match status" value="1"/>
</dbReference>
<evidence type="ECO:0000256" key="7">
    <source>
        <dbReference type="ARBA" id="ARBA00022801"/>
    </source>
</evidence>
<dbReference type="EMBL" id="LN555523">
    <property type="protein sequence ID" value="CED94818.1"/>
    <property type="molecule type" value="Genomic_DNA"/>
</dbReference>
<dbReference type="KEGG" id="ril:CRIB_2217"/>
<dbReference type="InterPro" id="IPR026898">
    <property type="entry name" value="PrsW"/>
</dbReference>
<keyword evidence="9 10" id="KW-0472">Membrane</keyword>
<dbReference type="GO" id="GO:0006508">
    <property type="term" value="P:proteolysis"/>
    <property type="evidence" value="ECO:0007669"/>
    <property type="project" value="UniProtKB-KW"/>
</dbReference>
<keyword evidence="6 10" id="KW-0812">Transmembrane</keyword>
<evidence type="ECO:0000256" key="5">
    <source>
        <dbReference type="ARBA" id="ARBA00022670"/>
    </source>
</evidence>
<reference evidence="11 12" key="1">
    <citation type="submission" date="2014-04" db="EMBL/GenBank/DDBJ databases">
        <authorList>
            <person name="Hornung B.V."/>
        </authorList>
    </citation>
    <scope>NUCLEOTIDE SEQUENCE [LARGE SCALE GENOMIC DNA]</scope>
    <source>
        <strain evidence="11 12">CRIB</strain>
    </source>
</reference>
<accession>A0A1V1I3M6</accession>
<dbReference type="AlphaFoldDB" id="A0A1V1I3M6"/>
<evidence type="ECO:0000256" key="1">
    <source>
        <dbReference type="ARBA" id="ARBA00004651"/>
    </source>
</evidence>
<feature type="transmembrane region" description="Helical" evidence="10">
    <location>
        <begin position="34"/>
        <end position="51"/>
    </location>
</feature>
<dbReference type="PANTHER" id="PTHR36844">
    <property type="entry name" value="PROTEASE PRSW"/>
    <property type="match status" value="1"/>
</dbReference>
<dbReference type="RefSeq" id="WP_180702311.1">
    <property type="nucleotide sequence ID" value="NZ_CAJUCR010000008.1"/>
</dbReference>
<evidence type="ECO:0000256" key="2">
    <source>
        <dbReference type="ARBA" id="ARBA00009165"/>
    </source>
</evidence>
<keyword evidence="7 11" id="KW-0378">Hydrolase</keyword>
<feature type="transmembrane region" description="Helical" evidence="10">
    <location>
        <begin position="193"/>
        <end position="210"/>
    </location>
</feature>
<comment type="similarity">
    <text evidence="2">Belongs to the protease PrsW family.</text>
</comment>
<keyword evidence="4" id="KW-1003">Cell membrane</keyword>
<keyword evidence="8 10" id="KW-1133">Transmembrane helix</keyword>
<dbReference type="GO" id="GO:0005886">
    <property type="term" value="C:plasma membrane"/>
    <property type="evidence" value="ECO:0007669"/>
    <property type="project" value="UniProtKB-SubCell"/>
</dbReference>
<dbReference type="Proteomes" id="UP000245622">
    <property type="component" value="Chromosome 1"/>
</dbReference>